<feature type="region of interest" description="Disordered" evidence="1">
    <location>
        <begin position="30"/>
        <end position="77"/>
    </location>
</feature>
<feature type="compositionally biased region" description="Low complexity" evidence="1">
    <location>
        <begin position="35"/>
        <end position="59"/>
    </location>
</feature>
<keyword evidence="3" id="KW-1185">Reference proteome</keyword>
<dbReference type="AlphaFoldDB" id="A0A2S1LKX5"/>
<dbReference type="EMBL" id="CP020919">
    <property type="protein sequence ID" value="AWG24311.1"/>
    <property type="molecule type" value="Genomic_DNA"/>
</dbReference>
<dbReference type="RefSeq" id="WP_108735959.1">
    <property type="nucleotide sequence ID" value="NZ_CP020919.1"/>
</dbReference>
<reference evidence="2 3" key="1">
    <citation type="submission" date="2017-04" db="EMBL/GenBank/DDBJ databases">
        <title>Complete genome sequence of Flavobacterium kingsejong AJ004.</title>
        <authorList>
            <person name="Lee P.C."/>
        </authorList>
    </citation>
    <scope>NUCLEOTIDE SEQUENCE [LARGE SCALE GENOMIC DNA]</scope>
    <source>
        <strain evidence="2 3">AJ004</strain>
    </source>
</reference>
<evidence type="ECO:0000313" key="2">
    <source>
        <dbReference type="EMBL" id="AWG24311.1"/>
    </source>
</evidence>
<dbReference type="KEGG" id="fki:FK004_03255"/>
<dbReference type="Proteomes" id="UP000244677">
    <property type="component" value="Chromosome"/>
</dbReference>
<evidence type="ECO:0000256" key="1">
    <source>
        <dbReference type="SAM" id="MobiDB-lite"/>
    </source>
</evidence>
<accession>A0A2S1LKX5</accession>
<evidence type="ECO:0000313" key="3">
    <source>
        <dbReference type="Proteomes" id="UP000244677"/>
    </source>
</evidence>
<gene>
    <name evidence="2" type="ORF">FK004_03255</name>
</gene>
<protein>
    <submittedName>
        <fullName evidence="2">Uncharacterized protein</fullName>
    </submittedName>
</protein>
<name>A0A2S1LKX5_9FLAO</name>
<organism evidence="2 3">
    <name type="scientific">Flavobacterium kingsejongi</name>
    <dbReference type="NCBI Taxonomy" id="1678728"/>
    <lineage>
        <taxon>Bacteria</taxon>
        <taxon>Pseudomonadati</taxon>
        <taxon>Bacteroidota</taxon>
        <taxon>Flavobacteriia</taxon>
        <taxon>Flavobacteriales</taxon>
        <taxon>Flavobacteriaceae</taxon>
        <taxon>Flavobacterium</taxon>
    </lineage>
</organism>
<proteinExistence type="predicted"/>
<sequence length="77" mass="8295">MKKTLMMKSGKLTLDKMQIAKFDNLKAIKGGDGTGDITTSKTSTTMLNPNPTTPTNSPEPETPTKPDTQKVTIGLTR</sequence>